<name>A0A6P9A538_THRPL</name>
<accession>A0A6P9A538</accession>
<evidence type="ECO:0000313" key="1">
    <source>
        <dbReference type="Proteomes" id="UP000515158"/>
    </source>
</evidence>
<protein>
    <submittedName>
        <fullName evidence="2">Uncharacterized protein LOC117651617 isoform X1</fullName>
    </submittedName>
</protein>
<dbReference type="InterPro" id="IPR010512">
    <property type="entry name" value="DUF1091"/>
</dbReference>
<organism evidence="2">
    <name type="scientific">Thrips palmi</name>
    <name type="common">Melon thrips</name>
    <dbReference type="NCBI Taxonomy" id="161013"/>
    <lineage>
        <taxon>Eukaryota</taxon>
        <taxon>Metazoa</taxon>
        <taxon>Ecdysozoa</taxon>
        <taxon>Arthropoda</taxon>
        <taxon>Hexapoda</taxon>
        <taxon>Insecta</taxon>
        <taxon>Pterygota</taxon>
        <taxon>Neoptera</taxon>
        <taxon>Paraneoptera</taxon>
        <taxon>Thysanoptera</taxon>
        <taxon>Terebrantia</taxon>
        <taxon>Thripoidea</taxon>
        <taxon>Thripidae</taxon>
        <taxon>Thrips</taxon>
    </lineage>
</organism>
<dbReference type="InParanoid" id="A0A6P9A538"/>
<dbReference type="RefSeq" id="XP_034251676.1">
    <property type="nucleotide sequence ID" value="XM_034395785.1"/>
</dbReference>
<keyword evidence="1" id="KW-1185">Reference proteome</keyword>
<dbReference type="Proteomes" id="UP000515158">
    <property type="component" value="Unplaced"/>
</dbReference>
<dbReference type="KEGG" id="tpal:117651617"/>
<dbReference type="OrthoDB" id="8188919at2759"/>
<evidence type="ECO:0000313" key="2">
    <source>
        <dbReference type="RefSeq" id="XP_034251676.1"/>
    </source>
</evidence>
<proteinExistence type="predicted"/>
<dbReference type="Pfam" id="PF06477">
    <property type="entry name" value="DUF1091"/>
    <property type="match status" value="1"/>
</dbReference>
<reference evidence="2" key="1">
    <citation type="submission" date="2025-08" db="UniProtKB">
        <authorList>
            <consortium name="RefSeq"/>
        </authorList>
    </citation>
    <scope>IDENTIFICATION</scope>
    <source>
        <tissue evidence="2">Total insect</tissue>
    </source>
</reference>
<dbReference type="AlphaFoldDB" id="A0A6P9A538"/>
<dbReference type="GeneID" id="117651617"/>
<sequence length="223" mass="25807">MLPSDVPSSLRHAPHCSARTRCGGATVRPASWRCSAWDSRQRLLLQRWRYCSRHLRPQQGSNYEIILERIEGHEPNPEYLTPDTFIRIRRSDKGGLPGLFHKIVIAKAWPNDTEAEVIMFEMRDNKPVPGWLKYKRNFCDYIANEKKPILNEIGNMYHFKPCPFQGTYKVDDWRPDEHLLPPVLPGPDRMMLGFKFTSGPTLILKYNVVFSVDRSKGKRGGRG</sequence>
<gene>
    <name evidence="2" type="primary">LOC117651617</name>
</gene>